<dbReference type="AlphaFoldDB" id="A0A9Q1BUS8"/>
<organism evidence="1 2">
    <name type="scientific">Holothuria leucospilota</name>
    <name type="common">Black long sea cucumber</name>
    <name type="synonym">Mertensiothuria leucospilota</name>
    <dbReference type="NCBI Taxonomy" id="206669"/>
    <lineage>
        <taxon>Eukaryota</taxon>
        <taxon>Metazoa</taxon>
        <taxon>Echinodermata</taxon>
        <taxon>Eleutherozoa</taxon>
        <taxon>Echinozoa</taxon>
        <taxon>Holothuroidea</taxon>
        <taxon>Aspidochirotacea</taxon>
        <taxon>Aspidochirotida</taxon>
        <taxon>Holothuriidae</taxon>
        <taxon>Holothuria</taxon>
    </lineage>
</organism>
<accession>A0A9Q1BUS8</accession>
<dbReference type="Proteomes" id="UP001152320">
    <property type="component" value="Chromosome 11"/>
</dbReference>
<dbReference type="InterPro" id="IPR009689">
    <property type="entry name" value="DUF1280"/>
</dbReference>
<dbReference type="OrthoDB" id="6152204at2759"/>
<proteinExistence type="predicted"/>
<dbReference type="PANTHER" id="PTHR31424">
    <property type="entry name" value="PROTEIN CBG23806"/>
    <property type="match status" value="1"/>
</dbReference>
<evidence type="ECO:0000313" key="2">
    <source>
        <dbReference type="Proteomes" id="UP001152320"/>
    </source>
</evidence>
<keyword evidence="2" id="KW-1185">Reference proteome</keyword>
<sequence>MVSEVPNLQLKHENDNLKDKVEGLQIKTRYLKKKVKSYHKKLAQAKKTQLLLSNLRKRRLTRSWNAYSRCHRYRLLKQMSSDCALALKFLGFQGYDVITVVVQNKMTRKLETLNIVNKFQSDCAQSKIKDHRVDAIDLALLIKDMHNISDLGYNKIAKISDLPSLSAVMKRRTVLNKTLSITETNGSTPGVQRDLREIIKFKIAELSKNGVIGPENNTITVKLAGDGTWIGKHIHVVNVTCAIINEGTANSPHGNYPLVIYRGSESYSVLKEQLSSVVEVTETFCAFSYGKVTYDISYCIGGDYKFLLCISGLKSASSKYPCLYCKLEKSKFWDKNAVAANRTVEEIISLSQKSSNPYACCNEPIFTSIPLDRIYIDLLHLFLRISDRLLNQLILEMQRLDSISKNSQVNILSEEKQPHCHELANVLVNDIGVKGFTFYIGQGNKHLKWRDLTGPEKLQLFTKLDKLDKVFNYLPGVLSIKTRKLWEDFYKIYVHLQSFSPSDSDVEFTSKLEDLKKMNFDWHDSFLELFQDNTVTPYIHLMVQHVPDQLKKCRSLLIYSGQGLEKFNEVATVDFFRSTNHHTGVEALRQIMQKHNRKQWLTKSNIILQKSHEIHCSVCRSGGHNKKTCLKMYSVYQNEL</sequence>
<reference evidence="1" key="1">
    <citation type="submission" date="2021-10" db="EMBL/GenBank/DDBJ databases">
        <title>Tropical sea cucumber genome reveals ecological adaptation and Cuvierian tubules defense mechanism.</title>
        <authorList>
            <person name="Chen T."/>
        </authorList>
    </citation>
    <scope>NUCLEOTIDE SEQUENCE</scope>
    <source>
        <strain evidence="1">Nanhai2018</strain>
        <tissue evidence="1">Muscle</tissue>
    </source>
</reference>
<name>A0A9Q1BUS8_HOLLE</name>
<evidence type="ECO:0000313" key="1">
    <source>
        <dbReference type="EMBL" id="KAJ8033035.1"/>
    </source>
</evidence>
<dbReference type="PANTHER" id="PTHR31424:SF3">
    <property type="entry name" value="RING-TYPE DOMAIN-CONTAINING PROTEIN"/>
    <property type="match status" value="1"/>
</dbReference>
<protein>
    <submittedName>
        <fullName evidence="1">Uncharacterized protein</fullName>
    </submittedName>
</protein>
<dbReference type="Pfam" id="PF06918">
    <property type="entry name" value="DUF1280"/>
    <property type="match status" value="1"/>
</dbReference>
<gene>
    <name evidence="1" type="ORF">HOLleu_23158</name>
</gene>
<comment type="caution">
    <text evidence="1">The sequence shown here is derived from an EMBL/GenBank/DDBJ whole genome shotgun (WGS) entry which is preliminary data.</text>
</comment>
<dbReference type="EMBL" id="JAIZAY010000011">
    <property type="protein sequence ID" value="KAJ8033035.1"/>
    <property type="molecule type" value="Genomic_DNA"/>
</dbReference>